<gene>
    <name evidence="1" type="ORF">CPUR_00828</name>
</gene>
<dbReference type="Proteomes" id="UP000016801">
    <property type="component" value="Unassembled WGS sequence"/>
</dbReference>
<dbReference type="AlphaFoldDB" id="M1W9U6"/>
<dbReference type="VEuPathDB" id="FungiDB:CPUR_00828"/>
<proteinExistence type="predicted"/>
<dbReference type="PANTHER" id="PTHR47642">
    <property type="entry name" value="ATP-DEPENDENT DNA HELICASE"/>
    <property type="match status" value="1"/>
</dbReference>
<dbReference type="OrthoDB" id="4961079at2759"/>
<dbReference type="HOGENOM" id="CLU_001613_3_0_1"/>
<dbReference type="SUPFAM" id="SSF52540">
    <property type="entry name" value="P-loop containing nucleoside triphosphate hydrolases"/>
    <property type="match status" value="1"/>
</dbReference>
<dbReference type="PhylomeDB" id="M1W9U6"/>
<dbReference type="PANTHER" id="PTHR47642:SF6">
    <property type="entry name" value="ATP-DEPENDENT DNA HELICASE"/>
    <property type="match status" value="1"/>
</dbReference>
<protein>
    <submittedName>
        <fullName evidence="1">Uncharacterized protein</fullName>
    </submittedName>
</protein>
<sequence>MPRTATGQPPSEKGFRDALAALRDGNPTQVHFDLLCTRIKSRLSPADVATFKNAPRIYPTIAQADSYNTKHLWDLMKPALIVACTSTGPGGNVASRDAGNLEKQLIVCFGAKVMLTEDFCSEKGLMYGAIGTVVDLSWTKESVAGIAASDLRKVPPTVLMVHFDSYTGPPVGELTRDPRPSLAMHIAQHFSADEQARLDLKKIIPIHRCRRDFIYRGKPCTRTQFPLTTAYAISVPKSQGCKLDKAVIDISAKDFTPELAYDAISCVKSLKGIMFDGPFELQDITTKPNAGTTS</sequence>
<organism evidence="1 2">
    <name type="scientific">Claviceps purpurea (strain 20.1)</name>
    <name type="common">Ergot fungus</name>
    <name type="synonym">Sphacelia segetum</name>
    <dbReference type="NCBI Taxonomy" id="1111077"/>
    <lineage>
        <taxon>Eukaryota</taxon>
        <taxon>Fungi</taxon>
        <taxon>Dikarya</taxon>
        <taxon>Ascomycota</taxon>
        <taxon>Pezizomycotina</taxon>
        <taxon>Sordariomycetes</taxon>
        <taxon>Hypocreomycetidae</taxon>
        <taxon>Hypocreales</taxon>
        <taxon>Clavicipitaceae</taxon>
        <taxon>Claviceps</taxon>
    </lineage>
</organism>
<accession>M1W9U6</accession>
<dbReference type="InterPro" id="IPR051055">
    <property type="entry name" value="PIF1_helicase"/>
</dbReference>
<name>M1W9U6_CLAP2</name>
<comment type="caution">
    <text evidence="1">The sequence shown here is derived from an EMBL/GenBank/DDBJ whole genome shotgun (WGS) entry which is preliminary data.</text>
</comment>
<dbReference type="EMBL" id="CAGA01000004">
    <property type="protein sequence ID" value="CCE27354.1"/>
    <property type="molecule type" value="Genomic_DNA"/>
</dbReference>
<evidence type="ECO:0000313" key="1">
    <source>
        <dbReference type="EMBL" id="CCE27354.1"/>
    </source>
</evidence>
<dbReference type="eggNOG" id="KOG0987">
    <property type="taxonomic scope" value="Eukaryota"/>
</dbReference>
<dbReference type="InterPro" id="IPR027417">
    <property type="entry name" value="P-loop_NTPase"/>
</dbReference>
<evidence type="ECO:0000313" key="2">
    <source>
        <dbReference type="Proteomes" id="UP000016801"/>
    </source>
</evidence>
<reference evidence="1 2" key="1">
    <citation type="journal article" date="2013" name="PLoS Genet.">
        <title>Plant-symbiotic fungi as chemical engineers: Multi-genome analysis of the Clavicipitaceae reveals dynamics of alkaloid loci.</title>
        <authorList>
            <person name="Schardl C.L."/>
            <person name="Young C.A."/>
            <person name="Hesse U."/>
            <person name="Amyotte S.G."/>
            <person name="Andreeva K."/>
            <person name="Calie P.J."/>
            <person name="Fleetwood D.J."/>
            <person name="Haws D.C."/>
            <person name="Moore N."/>
            <person name="Oeser B."/>
            <person name="Panaccione D.G."/>
            <person name="Schweri K.K."/>
            <person name="Voisey C.R."/>
            <person name="Farman M.L."/>
            <person name="Jaromczyk J.W."/>
            <person name="Roe B.A."/>
            <person name="O'Sullivan D.M."/>
            <person name="Scott B."/>
            <person name="Tudzynski P."/>
            <person name="An Z."/>
            <person name="Arnaoudova E.G."/>
            <person name="Bullock C.T."/>
            <person name="Charlton N.D."/>
            <person name="Chen L."/>
            <person name="Cox M."/>
            <person name="Dinkins R.D."/>
            <person name="Florea S."/>
            <person name="Glenn A.E."/>
            <person name="Gordon A."/>
            <person name="Gueldener U."/>
            <person name="Harris D.R."/>
            <person name="Hollin W."/>
            <person name="Jaromczyk J."/>
            <person name="Johnson R.D."/>
            <person name="Khan A.K."/>
            <person name="Leistner E."/>
            <person name="Leuchtmann A."/>
            <person name="Li C."/>
            <person name="Liu J."/>
            <person name="Liu J."/>
            <person name="Liu M."/>
            <person name="Mace W."/>
            <person name="Machado C."/>
            <person name="Nagabhyru P."/>
            <person name="Pan J."/>
            <person name="Schmid J."/>
            <person name="Sugawara K."/>
            <person name="Steiner U."/>
            <person name="Takach J.E."/>
            <person name="Tanaka E."/>
            <person name="Webb J.S."/>
            <person name="Wilson E.V."/>
            <person name="Wiseman J.L."/>
            <person name="Yoshida R."/>
            <person name="Zeng Z."/>
        </authorList>
    </citation>
    <scope>NUCLEOTIDE SEQUENCE [LARGE SCALE GENOMIC DNA]</scope>
    <source>
        <strain evidence="1 2">20.1</strain>
    </source>
</reference>
<keyword evidence="2" id="KW-1185">Reference proteome</keyword>